<keyword evidence="7" id="KW-0460">Magnesium</keyword>
<evidence type="ECO:0000256" key="3">
    <source>
        <dbReference type="ARBA" id="ARBA00004763"/>
    </source>
</evidence>
<dbReference type="AlphaFoldDB" id="A0A1E5IJS8"/>
<dbReference type="PANTHER" id="PTHR20941">
    <property type="entry name" value="FOLATE SYNTHESIS PROTEINS"/>
    <property type="match status" value="1"/>
</dbReference>
<dbReference type="NCBIfam" id="TIGR01496">
    <property type="entry name" value="DHPS"/>
    <property type="match status" value="1"/>
</dbReference>
<evidence type="ECO:0000256" key="8">
    <source>
        <dbReference type="ARBA" id="ARBA00022909"/>
    </source>
</evidence>
<dbReference type="InterPro" id="IPR045031">
    <property type="entry name" value="DHP_synth-like"/>
</dbReference>
<evidence type="ECO:0000256" key="2">
    <source>
        <dbReference type="ARBA" id="ARBA00001946"/>
    </source>
</evidence>
<evidence type="ECO:0000259" key="9">
    <source>
        <dbReference type="PROSITE" id="PS50972"/>
    </source>
</evidence>
<dbReference type="GO" id="GO:0046654">
    <property type="term" value="P:tetrahydrofolate biosynthetic process"/>
    <property type="evidence" value="ECO:0007669"/>
    <property type="project" value="TreeGrafter"/>
</dbReference>
<sequence>MIVRKAVVSNFSDALKLVKNTGSSSVVHELLAKKGVLNAIVIEKIDNRAANILKQEAISVGASVALNENVSRFKKGVSDTVLFATTSQIDKLVNKFRLQPFRLKEIALKLENIVNKKKVFKYKERYLDLSNPVVMGIVNVDPNSFSGDGLTDPDEALKRAVEFERLGAGIIDIGAESSRPGTRLVNAKTEIKRLIPALKRIKKNVKIPVSIDTYKYETAKAALDEGADIINDIFALRRGKEISVKLIADAKAGVILMHMKGIPKDMQTCPEYKNCTSEVYGFLARQKEYVVGFGIEEERIAVDPGPGFGKTVEHNVELIKSIGVFSTLGAVVGAVSRKKFVKALAGEDRTSFIAANFLAAVCGADIIRVHDVKETVKVLKIIETFRRI</sequence>
<keyword evidence="12" id="KW-1185">Reference proteome</keyword>
<organism evidence="10 12">
    <name type="scientific">Endomicrobium trichonymphae</name>
    <dbReference type="NCBI Taxonomy" id="1408204"/>
    <lineage>
        <taxon>Bacteria</taxon>
        <taxon>Pseudomonadati</taxon>
        <taxon>Elusimicrobiota</taxon>
        <taxon>Endomicrobiia</taxon>
        <taxon>Endomicrobiales</taxon>
        <taxon>Endomicrobiaceae</taxon>
        <taxon>Candidatus Endomicrobiellum</taxon>
    </lineage>
</organism>
<name>A0A1E5IJS8_ENDTX</name>
<accession>A0A1E5IJS8</accession>
<evidence type="ECO:0000256" key="6">
    <source>
        <dbReference type="ARBA" id="ARBA00022723"/>
    </source>
</evidence>
<evidence type="ECO:0000256" key="5">
    <source>
        <dbReference type="ARBA" id="ARBA00022679"/>
    </source>
</evidence>
<dbReference type="Gene3D" id="3.20.20.20">
    <property type="entry name" value="Dihydropteroate synthase-like"/>
    <property type="match status" value="1"/>
</dbReference>
<dbReference type="InterPro" id="IPR011005">
    <property type="entry name" value="Dihydropteroate_synth-like_sf"/>
</dbReference>
<comment type="caution">
    <text evidence="10">The sequence shown here is derived from an EMBL/GenBank/DDBJ whole genome shotgun (WGS) entry which is preliminary data.</text>
</comment>
<evidence type="ECO:0000313" key="12">
    <source>
        <dbReference type="Proteomes" id="UP000095237"/>
    </source>
</evidence>
<evidence type="ECO:0000256" key="7">
    <source>
        <dbReference type="ARBA" id="ARBA00022842"/>
    </source>
</evidence>
<reference evidence="10 12" key="1">
    <citation type="submission" date="2015-11" db="EMBL/GenBank/DDBJ databases">
        <title>Evidence for parallel genomic evolution in an endosymbiosis of termite gut flagellates.</title>
        <authorList>
            <person name="Zheng H."/>
        </authorList>
    </citation>
    <scope>NUCLEOTIDE SEQUENCE [LARGE SCALE GENOMIC DNA]</scope>
    <source>
        <strain evidence="10 12">CET450</strain>
    </source>
</reference>
<proteinExistence type="predicted"/>
<gene>
    <name evidence="11" type="ORF">ATZ36_02875</name>
    <name evidence="10" type="ORF">ATZ36_16930</name>
</gene>
<dbReference type="PANTHER" id="PTHR20941:SF1">
    <property type="entry name" value="FOLIC ACID SYNTHESIS PROTEIN FOL1"/>
    <property type="match status" value="1"/>
</dbReference>
<keyword evidence="6" id="KW-0479">Metal-binding</keyword>
<keyword evidence="8" id="KW-0289">Folate biosynthesis</keyword>
<dbReference type="EMBL" id="LNVX01000291">
    <property type="protein sequence ID" value="OEG70665.1"/>
    <property type="molecule type" value="Genomic_DNA"/>
</dbReference>
<comment type="cofactor">
    <cofactor evidence="2">
        <name>Mg(2+)</name>
        <dbReference type="ChEBI" id="CHEBI:18420"/>
    </cofactor>
</comment>
<dbReference type="Proteomes" id="UP000095237">
    <property type="component" value="Unassembled WGS sequence"/>
</dbReference>
<dbReference type="GO" id="GO:0046656">
    <property type="term" value="P:folic acid biosynthetic process"/>
    <property type="evidence" value="ECO:0007669"/>
    <property type="project" value="UniProtKB-KW"/>
</dbReference>
<keyword evidence="5" id="KW-0808">Transferase</keyword>
<dbReference type="GO" id="GO:0046872">
    <property type="term" value="F:metal ion binding"/>
    <property type="evidence" value="ECO:0007669"/>
    <property type="project" value="UniProtKB-KW"/>
</dbReference>
<feature type="domain" description="Pterin-binding" evidence="9">
    <location>
        <begin position="132"/>
        <end position="388"/>
    </location>
</feature>
<dbReference type="PROSITE" id="PS50972">
    <property type="entry name" value="PTERIN_BINDING"/>
    <property type="match status" value="1"/>
</dbReference>
<comment type="catalytic activity">
    <reaction evidence="1">
        <text>(7,8-dihydropterin-6-yl)methyl diphosphate + 4-aminobenzoate = 7,8-dihydropteroate + diphosphate</text>
        <dbReference type="Rhea" id="RHEA:19949"/>
        <dbReference type="ChEBI" id="CHEBI:17836"/>
        <dbReference type="ChEBI" id="CHEBI:17839"/>
        <dbReference type="ChEBI" id="CHEBI:33019"/>
        <dbReference type="ChEBI" id="CHEBI:72950"/>
        <dbReference type="EC" id="2.5.1.15"/>
    </reaction>
</comment>
<dbReference type="Pfam" id="PF00809">
    <property type="entry name" value="Pterin_bind"/>
    <property type="match status" value="1"/>
</dbReference>
<dbReference type="SUPFAM" id="SSF51717">
    <property type="entry name" value="Dihydropteroate synthetase-like"/>
    <property type="match status" value="1"/>
</dbReference>
<dbReference type="GO" id="GO:0005829">
    <property type="term" value="C:cytosol"/>
    <property type="evidence" value="ECO:0007669"/>
    <property type="project" value="TreeGrafter"/>
</dbReference>
<evidence type="ECO:0000256" key="1">
    <source>
        <dbReference type="ARBA" id="ARBA00000012"/>
    </source>
</evidence>
<dbReference type="InterPro" id="IPR006390">
    <property type="entry name" value="DHP_synth_dom"/>
</dbReference>
<dbReference type="GO" id="GO:0004156">
    <property type="term" value="F:dihydropteroate synthase activity"/>
    <property type="evidence" value="ECO:0007669"/>
    <property type="project" value="UniProtKB-EC"/>
</dbReference>
<dbReference type="CDD" id="cd00739">
    <property type="entry name" value="DHPS"/>
    <property type="match status" value="1"/>
</dbReference>
<evidence type="ECO:0000313" key="10">
    <source>
        <dbReference type="EMBL" id="OEG70665.1"/>
    </source>
</evidence>
<evidence type="ECO:0000313" key="11">
    <source>
        <dbReference type="EMBL" id="OEG71132.1"/>
    </source>
</evidence>
<comment type="pathway">
    <text evidence="3">Cofactor biosynthesis; tetrahydrofolate biosynthesis; 7,8-dihydrofolate from 2-amino-4-hydroxy-6-hydroxymethyl-7,8-dihydropteridine diphosphate and 4-aminobenzoate: step 1/2.</text>
</comment>
<dbReference type="PROSITE" id="PS00793">
    <property type="entry name" value="DHPS_2"/>
    <property type="match status" value="1"/>
</dbReference>
<evidence type="ECO:0000256" key="4">
    <source>
        <dbReference type="ARBA" id="ARBA00012458"/>
    </source>
</evidence>
<dbReference type="EMBL" id="LNVX01000232">
    <property type="protein sequence ID" value="OEG71132.1"/>
    <property type="molecule type" value="Genomic_DNA"/>
</dbReference>
<dbReference type="InterPro" id="IPR000489">
    <property type="entry name" value="Pterin-binding_dom"/>
</dbReference>
<dbReference type="EC" id="2.5.1.15" evidence="4"/>
<protein>
    <recommendedName>
        <fullName evidence="4">dihydropteroate synthase</fullName>
        <ecNumber evidence="4">2.5.1.15</ecNumber>
    </recommendedName>
</protein>